<name>A0ABD1E3Q5_HYPHA</name>
<sequence length="108" mass="12455">MQETQNGLNIFQIDADNGIYIDLLARLVVRIQPKITDFFQIPYDWFYASVHNKLANRIFKEYGLYHTSNKTPLQHLKNVYAKGKGKEGVVYLIHRSSSTSRVGMYISG</sequence>
<gene>
    <name evidence="1" type="ORF">ABEB36_014821</name>
</gene>
<dbReference type="AlphaFoldDB" id="A0ABD1E3Q5"/>
<accession>A0ABD1E3Q5</accession>
<organism evidence="1 2">
    <name type="scientific">Hypothenemus hampei</name>
    <name type="common">Coffee berry borer</name>
    <dbReference type="NCBI Taxonomy" id="57062"/>
    <lineage>
        <taxon>Eukaryota</taxon>
        <taxon>Metazoa</taxon>
        <taxon>Ecdysozoa</taxon>
        <taxon>Arthropoda</taxon>
        <taxon>Hexapoda</taxon>
        <taxon>Insecta</taxon>
        <taxon>Pterygota</taxon>
        <taxon>Neoptera</taxon>
        <taxon>Endopterygota</taxon>
        <taxon>Coleoptera</taxon>
        <taxon>Polyphaga</taxon>
        <taxon>Cucujiformia</taxon>
        <taxon>Curculionidae</taxon>
        <taxon>Scolytinae</taxon>
        <taxon>Hypothenemus</taxon>
    </lineage>
</organism>
<evidence type="ECO:0000313" key="1">
    <source>
        <dbReference type="EMBL" id="KAL1488344.1"/>
    </source>
</evidence>
<dbReference type="EMBL" id="JBDJPC010000014">
    <property type="protein sequence ID" value="KAL1488344.1"/>
    <property type="molecule type" value="Genomic_DNA"/>
</dbReference>
<protein>
    <submittedName>
        <fullName evidence="1">Uncharacterized protein</fullName>
    </submittedName>
</protein>
<dbReference type="Proteomes" id="UP001566132">
    <property type="component" value="Unassembled WGS sequence"/>
</dbReference>
<proteinExistence type="predicted"/>
<evidence type="ECO:0000313" key="2">
    <source>
        <dbReference type="Proteomes" id="UP001566132"/>
    </source>
</evidence>
<comment type="caution">
    <text evidence="1">The sequence shown here is derived from an EMBL/GenBank/DDBJ whole genome shotgun (WGS) entry which is preliminary data.</text>
</comment>
<reference evidence="1 2" key="1">
    <citation type="submission" date="2024-05" db="EMBL/GenBank/DDBJ databases">
        <title>Genetic variation in Jamaican populations of the coffee berry borer (Hypothenemus hampei).</title>
        <authorList>
            <person name="Errbii M."/>
            <person name="Myrie A."/>
        </authorList>
    </citation>
    <scope>NUCLEOTIDE SEQUENCE [LARGE SCALE GENOMIC DNA]</scope>
    <source>
        <strain evidence="1">JA-Hopewell-2020-01-JO</strain>
        <tissue evidence="1">Whole body</tissue>
    </source>
</reference>
<keyword evidence="2" id="KW-1185">Reference proteome</keyword>